<dbReference type="EMBL" id="MU150400">
    <property type="protein sequence ID" value="KAF9456850.1"/>
    <property type="molecule type" value="Genomic_DNA"/>
</dbReference>
<dbReference type="OrthoDB" id="428577at2759"/>
<evidence type="ECO:0000313" key="2">
    <source>
        <dbReference type="Proteomes" id="UP000807353"/>
    </source>
</evidence>
<protein>
    <submittedName>
        <fullName evidence="1">Uncharacterized protein</fullName>
    </submittedName>
</protein>
<gene>
    <name evidence="1" type="ORF">BDZ94DRAFT_1274646</name>
</gene>
<accession>A0A9P6CC82</accession>
<proteinExistence type="predicted"/>
<evidence type="ECO:0000313" key="1">
    <source>
        <dbReference type="EMBL" id="KAF9456850.1"/>
    </source>
</evidence>
<name>A0A9P6CC82_9AGAR</name>
<dbReference type="Proteomes" id="UP000807353">
    <property type="component" value="Unassembled WGS sequence"/>
</dbReference>
<keyword evidence="2" id="KW-1185">Reference proteome</keyword>
<dbReference type="AlphaFoldDB" id="A0A9P6CC82"/>
<sequence>MLQCCAAHPRRISSVLLFLTFPDNDVSDLHPIDDLGPKTSINVETTDNRETEFGVSVALKGATAGAEYNHEVENVESTTRVTRMTIKGVVKGSNTASWSLVEDVGQKGGLPIQVPMRFSLGYKPDRSLFTCRVTSEKNGKVREQYGYQRYPPSRTDFVKEGLSSFFQPSLFVE</sequence>
<reference evidence="1" key="1">
    <citation type="submission" date="2020-11" db="EMBL/GenBank/DDBJ databases">
        <authorList>
            <consortium name="DOE Joint Genome Institute"/>
            <person name="Ahrendt S."/>
            <person name="Riley R."/>
            <person name="Andreopoulos W."/>
            <person name="Labutti K."/>
            <person name="Pangilinan J."/>
            <person name="Ruiz-Duenas F.J."/>
            <person name="Barrasa J.M."/>
            <person name="Sanchez-Garcia M."/>
            <person name="Camarero S."/>
            <person name="Miyauchi S."/>
            <person name="Serrano A."/>
            <person name="Linde D."/>
            <person name="Babiker R."/>
            <person name="Drula E."/>
            <person name="Ayuso-Fernandez I."/>
            <person name="Pacheco R."/>
            <person name="Padilla G."/>
            <person name="Ferreira P."/>
            <person name="Barriuso J."/>
            <person name="Kellner H."/>
            <person name="Castanera R."/>
            <person name="Alfaro M."/>
            <person name="Ramirez L."/>
            <person name="Pisabarro A.G."/>
            <person name="Kuo A."/>
            <person name="Tritt A."/>
            <person name="Lipzen A."/>
            <person name="He G."/>
            <person name="Yan M."/>
            <person name="Ng V."/>
            <person name="Cullen D."/>
            <person name="Martin F."/>
            <person name="Rosso M.-N."/>
            <person name="Henrissat B."/>
            <person name="Hibbett D."/>
            <person name="Martinez A.T."/>
            <person name="Grigoriev I.V."/>
        </authorList>
    </citation>
    <scope>NUCLEOTIDE SEQUENCE</scope>
    <source>
        <strain evidence="1">CBS 247.69</strain>
    </source>
</reference>
<comment type="caution">
    <text evidence="1">The sequence shown here is derived from an EMBL/GenBank/DDBJ whole genome shotgun (WGS) entry which is preliminary data.</text>
</comment>
<organism evidence="1 2">
    <name type="scientific">Collybia nuda</name>
    <dbReference type="NCBI Taxonomy" id="64659"/>
    <lineage>
        <taxon>Eukaryota</taxon>
        <taxon>Fungi</taxon>
        <taxon>Dikarya</taxon>
        <taxon>Basidiomycota</taxon>
        <taxon>Agaricomycotina</taxon>
        <taxon>Agaricomycetes</taxon>
        <taxon>Agaricomycetidae</taxon>
        <taxon>Agaricales</taxon>
        <taxon>Tricholomatineae</taxon>
        <taxon>Clitocybaceae</taxon>
        <taxon>Collybia</taxon>
    </lineage>
</organism>